<feature type="compositionally biased region" description="Basic and acidic residues" evidence="2">
    <location>
        <begin position="914"/>
        <end position="927"/>
    </location>
</feature>
<feature type="region of interest" description="Disordered" evidence="2">
    <location>
        <begin position="66"/>
        <end position="412"/>
    </location>
</feature>
<dbReference type="AlphaFoldDB" id="A0A5C3ETV0"/>
<gene>
    <name evidence="3" type="ORF">PSFLO_00437</name>
</gene>
<name>A0A5C3ETV0_9BASI</name>
<evidence type="ECO:0000256" key="2">
    <source>
        <dbReference type="SAM" id="MobiDB-lite"/>
    </source>
</evidence>
<feature type="compositionally biased region" description="Polar residues" evidence="2">
    <location>
        <begin position="990"/>
        <end position="1001"/>
    </location>
</feature>
<feature type="region of interest" description="Disordered" evidence="2">
    <location>
        <begin position="782"/>
        <end position="839"/>
    </location>
</feature>
<protein>
    <submittedName>
        <fullName evidence="3">Uncharacterized protein</fullName>
    </submittedName>
</protein>
<feature type="compositionally biased region" description="Polar residues" evidence="2">
    <location>
        <begin position="400"/>
        <end position="410"/>
    </location>
</feature>
<organism evidence="3 4">
    <name type="scientific">Pseudozyma flocculosa</name>
    <dbReference type="NCBI Taxonomy" id="84751"/>
    <lineage>
        <taxon>Eukaryota</taxon>
        <taxon>Fungi</taxon>
        <taxon>Dikarya</taxon>
        <taxon>Basidiomycota</taxon>
        <taxon>Ustilaginomycotina</taxon>
        <taxon>Ustilaginomycetes</taxon>
        <taxon>Ustilaginales</taxon>
        <taxon>Ustilaginaceae</taxon>
        <taxon>Pseudozyma</taxon>
    </lineage>
</organism>
<feature type="compositionally biased region" description="Low complexity" evidence="2">
    <location>
        <begin position="611"/>
        <end position="627"/>
    </location>
</feature>
<keyword evidence="1" id="KW-0175">Coiled coil</keyword>
<feature type="region of interest" description="Disordered" evidence="2">
    <location>
        <begin position="699"/>
        <end position="762"/>
    </location>
</feature>
<reference evidence="3 4" key="1">
    <citation type="submission" date="2018-03" db="EMBL/GenBank/DDBJ databases">
        <authorList>
            <person name="Guldener U."/>
        </authorList>
    </citation>
    <scope>NUCLEOTIDE SEQUENCE [LARGE SCALE GENOMIC DNA]</scope>
    <source>
        <strain evidence="3 4">DAOM196992</strain>
    </source>
</reference>
<feature type="compositionally biased region" description="Low complexity" evidence="2">
    <location>
        <begin position="244"/>
        <end position="275"/>
    </location>
</feature>
<feature type="compositionally biased region" description="Low complexity" evidence="2">
    <location>
        <begin position="70"/>
        <end position="83"/>
    </location>
</feature>
<sequence>MTVGIAEQQQRRQQQQTNGSSSTSLNLLPPIDLVSTPRLSSDSLLVEFEENLETATIKTAHKAVAAVAMPSPTRPSSQRSTGPASPRQVPPSSSSLPPHKRTLSEDSTHSSSVQEARRGSRTIPPPTPPPSFALPPTPSMSSPLINSNGQKASLDPAAVAAGAATSSSASSPSTRAGATSPVVGLGLGVHGIRSSPLAEKSVHPPPKFTGEWSQRRRHQRSYTRLSTFTERDEANEASPPSTPGSPTSSSDDPSDSSNPHTDRWSASSARSVSSMHSKEAIEHLAAGGDKDKGKAIDASRSRSGSESSVVAPAAAATATAVPSLPSSSERASTSSSTLLGHGITEGQGERLSQPLQDGASRPRETSSASSTPRRQPHLASKISSPLAAAIPLPSSPTPSQTRLRNLSGTRSGARDRAIETLLISGRLGDASQTLYGQTGSPIRTAADLSRQGSAASSRSSPRAASDPGVSTAAAASDANAKSSRPSSPRSVGPKAATLAEAIRVLAYLPHSEASSEDVREAGDDRSRDEEHALRYALRFALEAADRTARLLARSQKEKEHLERHYRTLQSNLLLTEAQLSLLQEEASLVRSSANRSPNAGRVQRKPVAPLSAQPRSSTSSPRSASTSVTVLPAVPPKDADSVDAESDAKADSEAIAPEAEATSPTSPAIAPAVASASVSAATAASPRLAGGVSIASLRRLRQQQQQEEKPVDQRYSPRQAAASVSEEPEQDDEPDSDDERLGIVRRPPPKEVSLADFLDASRMSRDEITQLSHRAALEAVPFEGKGGRMANDAATATTSHHQSELKKKTSKFLRSLSSMNRKGASGGSLGRSSRSAAAGAAGFGGAADVKSARQPPRLEMVLASGRQHSHGHPASAVEASTSSGAADGFGTFPRVSRSSSVTEPHHSSPGARRARLESVPDSVRDSILDAIEDDDVDAGDAPASRSSRRLTMQPRSAAPRERSAIATTQGMRVSLYSFLEEGPDRAHGSVDQSRVASTPANSMPHDAAARGLREDRVWLSDLAV</sequence>
<dbReference type="EMBL" id="OOIP01000001">
    <property type="protein sequence ID" value="SPO34966.1"/>
    <property type="molecule type" value="Genomic_DNA"/>
</dbReference>
<feature type="compositionally biased region" description="Low complexity" evidence="2">
    <location>
        <begin position="301"/>
        <end position="336"/>
    </location>
</feature>
<feature type="region of interest" description="Disordered" evidence="2">
    <location>
        <begin position="591"/>
        <end position="669"/>
    </location>
</feature>
<feature type="compositionally biased region" description="Low complexity" evidence="2">
    <location>
        <begin position="382"/>
        <end position="392"/>
    </location>
</feature>
<feature type="compositionally biased region" description="Low complexity" evidence="2">
    <location>
        <begin position="830"/>
        <end position="839"/>
    </location>
</feature>
<feature type="compositionally biased region" description="Low complexity" evidence="2">
    <location>
        <begin position="11"/>
        <end position="28"/>
    </location>
</feature>
<feature type="region of interest" description="Disordered" evidence="2">
    <location>
        <begin position="865"/>
        <end position="962"/>
    </location>
</feature>
<feature type="compositionally biased region" description="Low complexity" evidence="2">
    <location>
        <begin position="152"/>
        <end position="181"/>
    </location>
</feature>
<feature type="region of interest" description="Disordered" evidence="2">
    <location>
        <begin position="983"/>
        <end position="1011"/>
    </location>
</feature>
<evidence type="ECO:0000313" key="3">
    <source>
        <dbReference type="EMBL" id="SPO34966.1"/>
    </source>
</evidence>
<feature type="region of interest" description="Disordered" evidence="2">
    <location>
        <begin position="446"/>
        <end position="494"/>
    </location>
</feature>
<feature type="compositionally biased region" description="Pro residues" evidence="2">
    <location>
        <begin position="123"/>
        <end position="138"/>
    </location>
</feature>
<keyword evidence="4" id="KW-1185">Reference proteome</keyword>
<feature type="compositionally biased region" description="Polar residues" evidence="2">
    <location>
        <begin position="140"/>
        <end position="151"/>
    </location>
</feature>
<dbReference type="Proteomes" id="UP000323386">
    <property type="component" value="Unassembled WGS sequence"/>
</dbReference>
<evidence type="ECO:0000313" key="4">
    <source>
        <dbReference type="Proteomes" id="UP000323386"/>
    </source>
</evidence>
<proteinExistence type="predicted"/>
<feature type="coiled-coil region" evidence="1">
    <location>
        <begin position="544"/>
        <end position="585"/>
    </location>
</feature>
<feature type="compositionally biased region" description="Acidic residues" evidence="2">
    <location>
        <begin position="726"/>
        <end position="738"/>
    </location>
</feature>
<feature type="compositionally biased region" description="Basic and acidic residues" evidence="2">
    <location>
        <begin position="276"/>
        <end position="300"/>
    </location>
</feature>
<feature type="compositionally biased region" description="Low complexity" evidence="2">
    <location>
        <begin position="449"/>
        <end position="490"/>
    </location>
</feature>
<evidence type="ECO:0000256" key="1">
    <source>
        <dbReference type="SAM" id="Coils"/>
    </source>
</evidence>
<feature type="region of interest" description="Disordered" evidence="2">
    <location>
        <begin position="1"/>
        <end position="37"/>
    </location>
</feature>
<accession>A0A5C3ETV0</accession>